<reference evidence="2" key="1">
    <citation type="submission" date="2020-04" db="EMBL/GenBank/DDBJ databases">
        <title>Deep metagenomics examines the oral microbiome during advanced dental caries in children, revealing novel taxa and co-occurrences with host molecules.</title>
        <authorList>
            <person name="Baker J.L."/>
            <person name="Morton J.T."/>
            <person name="Dinis M."/>
            <person name="Alvarez R."/>
            <person name="Tran N.C."/>
            <person name="Knight R."/>
            <person name="Edlund A."/>
        </authorList>
    </citation>
    <scope>NUCLEOTIDE SEQUENCE</scope>
    <source>
        <strain evidence="2">JCVI_32_bin.64</strain>
    </source>
</reference>
<organism evidence="2 3">
    <name type="scientific">Schaalia georgiae</name>
    <dbReference type="NCBI Taxonomy" id="52768"/>
    <lineage>
        <taxon>Bacteria</taxon>
        <taxon>Bacillati</taxon>
        <taxon>Actinomycetota</taxon>
        <taxon>Actinomycetes</taxon>
        <taxon>Actinomycetales</taxon>
        <taxon>Actinomycetaceae</taxon>
        <taxon>Schaalia</taxon>
    </lineage>
</organism>
<proteinExistence type="predicted"/>
<feature type="region of interest" description="Disordered" evidence="1">
    <location>
        <begin position="192"/>
        <end position="249"/>
    </location>
</feature>
<comment type="caution">
    <text evidence="2">The sequence shown here is derived from an EMBL/GenBank/DDBJ whole genome shotgun (WGS) entry which is preliminary data.</text>
</comment>
<dbReference type="AlphaFoldDB" id="A0A929N3H8"/>
<gene>
    <name evidence="2" type="ORF">HXK03_08405</name>
</gene>
<dbReference type="Proteomes" id="UP000718630">
    <property type="component" value="Unassembled WGS sequence"/>
</dbReference>
<dbReference type="EMBL" id="JABZFZ010000546">
    <property type="protein sequence ID" value="MBF0940876.1"/>
    <property type="molecule type" value="Genomic_DNA"/>
</dbReference>
<accession>A0A929N3H8</accession>
<sequence>MSDDQYQCKAGDPSPFDKQTPASPPSDATPFQRLQAVADLDYNDSADEQGYNTVVEKIRKCRDLVTQYEQNNGFQSQEVRAAITEWAQKFRKDLRTTEQQLTSGYQTVGQARAVMRQARDLFNTNVSPELYSPAEKILKKTMDVASTVTVPIGGYLTKMAADTFWGWLGKERDKQRDEYCKKVLDDMNAQLTKGAEGMNTATDPRKKRGEVGGGHDDGTPPNPSTTMPGIGDPNKVGGVGGSNPSAGLG</sequence>
<name>A0A929N3H8_9ACTO</name>
<feature type="region of interest" description="Disordered" evidence="1">
    <location>
        <begin position="1"/>
        <end position="30"/>
    </location>
</feature>
<protein>
    <submittedName>
        <fullName evidence="2">Uncharacterized protein</fullName>
    </submittedName>
</protein>
<evidence type="ECO:0000313" key="2">
    <source>
        <dbReference type="EMBL" id="MBF0940876.1"/>
    </source>
</evidence>
<feature type="non-terminal residue" evidence="2">
    <location>
        <position position="249"/>
    </location>
</feature>
<evidence type="ECO:0000256" key="1">
    <source>
        <dbReference type="SAM" id="MobiDB-lite"/>
    </source>
</evidence>
<evidence type="ECO:0000313" key="3">
    <source>
        <dbReference type="Proteomes" id="UP000718630"/>
    </source>
</evidence>
<feature type="compositionally biased region" description="Basic and acidic residues" evidence="1">
    <location>
        <begin position="209"/>
        <end position="218"/>
    </location>
</feature>